<dbReference type="Proteomes" id="UP001183414">
    <property type="component" value="Unassembled WGS sequence"/>
</dbReference>
<evidence type="ECO:0000313" key="5">
    <source>
        <dbReference type="Proteomes" id="UP001183414"/>
    </source>
</evidence>
<gene>
    <name evidence="4" type="ORF">RM572_07585</name>
</gene>
<keyword evidence="2" id="KW-0812">Transmembrane</keyword>
<feature type="transmembrane region" description="Helical" evidence="2">
    <location>
        <begin position="55"/>
        <end position="72"/>
    </location>
</feature>
<reference evidence="5" key="1">
    <citation type="submission" date="2023-07" db="EMBL/GenBank/DDBJ databases">
        <title>30 novel species of actinomycetes from the DSMZ collection.</title>
        <authorList>
            <person name="Nouioui I."/>
        </authorList>
    </citation>
    <scope>NUCLEOTIDE SEQUENCE [LARGE SCALE GENOMIC DNA]</scope>
    <source>
        <strain evidence="5">DSM 42041</strain>
    </source>
</reference>
<proteinExistence type="predicted"/>
<evidence type="ECO:0000256" key="1">
    <source>
        <dbReference type="SAM" id="MobiDB-lite"/>
    </source>
</evidence>
<dbReference type="Pfam" id="PF26526">
    <property type="entry name" value="DUF8175"/>
    <property type="match status" value="1"/>
</dbReference>
<feature type="region of interest" description="Disordered" evidence="1">
    <location>
        <begin position="74"/>
        <end position="124"/>
    </location>
</feature>
<evidence type="ECO:0000313" key="4">
    <source>
        <dbReference type="EMBL" id="MDT0378641.1"/>
    </source>
</evidence>
<sequence length="291" mass="30722">MSIGGDEYDEQGRTGGAGTSTRRAPARGTRTRLPGEDGDVYGVGRRPAGRPGRSLLMVVSVVVLLIAAIAFANRSGSSGSEGEENDPGGGPAAQPTAPSGQTPVQTEDGTTGIPSGFPQTEQGAQSAAANYAVALGGDRMYGDAERAEIVRKVYTPETADRRLQELDKVYNDTAFLKRIGLEDDGTAPDGLTFVSRTSPVGAKIVNFDQASARVAVWYSALFGLAGPNSKTPVTESWYTNTFDLQWVDGDWKILDFTQIDGPVPVGRDQRASSAEEMTDAVEGFGGFTYAR</sequence>
<organism evidence="4 5">
    <name type="scientific">Streptomyces hazeniae</name>
    <dbReference type="NCBI Taxonomy" id="3075538"/>
    <lineage>
        <taxon>Bacteria</taxon>
        <taxon>Bacillati</taxon>
        <taxon>Actinomycetota</taxon>
        <taxon>Actinomycetes</taxon>
        <taxon>Kitasatosporales</taxon>
        <taxon>Streptomycetaceae</taxon>
        <taxon>Streptomyces</taxon>
    </lineage>
</organism>
<evidence type="ECO:0000259" key="3">
    <source>
        <dbReference type="Pfam" id="PF26526"/>
    </source>
</evidence>
<protein>
    <recommendedName>
        <fullName evidence="3">DUF8175 domain-containing protein</fullName>
    </recommendedName>
</protein>
<feature type="domain" description="DUF8175" evidence="3">
    <location>
        <begin position="103"/>
        <end position="255"/>
    </location>
</feature>
<name>A0ABU2NNT7_9ACTN</name>
<keyword evidence="2" id="KW-0472">Membrane</keyword>
<evidence type="ECO:0000256" key="2">
    <source>
        <dbReference type="SAM" id="Phobius"/>
    </source>
</evidence>
<keyword evidence="5" id="KW-1185">Reference proteome</keyword>
<dbReference type="RefSeq" id="WP_311672498.1">
    <property type="nucleotide sequence ID" value="NZ_JAVREQ010000004.1"/>
</dbReference>
<comment type="caution">
    <text evidence="4">The sequence shown here is derived from an EMBL/GenBank/DDBJ whole genome shotgun (WGS) entry which is preliminary data.</text>
</comment>
<dbReference type="EMBL" id="JAVREQ010000004">
    <property type="protein sequence ID" value="MDT0378641.1"/>
    <property type="molecule type" value="Genomic_DNA"/>
</dbReference>
<feature type="region of interest" description="Disordered" evidence="1">
    <location>
        <begin position="1"/>
        <end position="49"/>
    </location>
</feature>
<dbReference type="InterPro" id="IPR058488">
    <property type="entry name" value="DUF8175"/>
</dbReference>
<keyword evidence="2" id="KW-1133">Transmembrane helix</keyword>
<feature type="compositionally biased region" description="Polar residues" evidence="1">
    <location>
        <begin position="104"/>
        <end position="124"/>
    </location>
</feature>
<accession>A0ABU2NNT7</accession>
<feature type="compositionally biased region" description="Low complexity" evidence="1">
    <location>
        <begin position="92"/>
        <end position="103"/>
    </location>
</feature>
<feature type="compositionally biased region" description="Low complexity" evidence="1">
    <location>
        <begin position="19"/>
        <end position="32"/>
    </location>
</feature>